<dbReference type="AlphaFoldDB" id="A0A4Q7WPG9"/>
<evidence type="ECO:0000313" key="2">
    <source>
        <dbReference type="EMBL" id="RZU11385.1"/>
    </source>
</evidence>
<dbReference type="InterPro" id="IPR046348">
    <property type="entry name" value="SIS_dom_sf"/>
</dbReference>
<dbReference type="InterPro" id="IPR047640">
    <property type="entry name" value="RpiR-like"/>
</dbReference>
<dbReference type="InterPro" id="IPR036388">
    <property type="entry name" value="WH-like_DNA-bd_sf"/>
</dbReference>
<dbReference type="GO" id="GO:1901135">
    <property type="term" value="P:carbohydrate derivative metabolic process"/>
    <property type="evidence" value="ECO:0007669"/>
    <property type="project" value="InterPro"/>
</dbReference>
<dbReference type="GO" id="GO:0003677">
    <property type="term" value="F:DNA binding"/>
    <property type="evidence" value="ECO:0007669"/>
    <property type="project" value="InterPro"/>
</dbReference>
<name>A0A4Q7WPG9_9ACTN</name>
<dbReference type="GO" id="GO:0097367">
    <property type="term" value="F:carbohydrate derivative binding"/>
    <property type="evidence" value="ECO:0007669"/>
    <property type="project" value="InterPro"/>
</dbReference>
<dbReference type="Proteomes" id="UP000292027">
    <property type="component" value="Unassembled WGS sequence"/>
</dbReference>
<evidence type="ECO:0000259" key="1">
    <source>
        <dbReference type="PROSITE" id="PS51071"/>
    </source>
</evidence>
<dbReference type="SUPFAM" id="SSF46689">
    <property type="entry name" value="Homeodomain-like"/>
    <property type="match status" value="1"/>
</dbReference>
<dbReference type="EMBL" id="SHKR01000015">
    <property type="protein sequence ID" value="RZU11385.1"/>
    <property type="molecule type" value="Genomic_DNA"/>
</dbReference>
<dbReference type="RefSeq" id="WP_130447836.1">
    <property type="nucleotide sequence ID" value="NZ_SHKR01000015.1"/>
</dbReference>
<dbReference type="PANTHER" id="PTHR30514:SF1">
    <property type="entry name" value="HTH-TYPE TRANSCRIPTIONAL REGULATOR HEXR-RELATED"/>
    <property type="match status" value="1"/>
</dbReference>
<proteinExistence type="predicted"/>
<dbReference type="SUPFAM" id="SSF53474">
    <property type="entry name" value="alpha/beta-Hydrolases"/>
    <property type="match status" value="1"/>
</dbReference>
<dbReference type="GO" id="GO:0003700">
    <property type="term" value="F:DNA-binding transcription factor activity"/>
    <property type="evidence" value="ECO:0007669"/>
    <property type="project" value="InterPro"/>
</dbReference>
<dbReference type="Pfam" id="PF01418">
    <property type="entry name" value="HTH_6"/>
    <property type="match status" value="1"/>
</dbReference>
<dbReference type="SUPFAM" id="SSF53697">
    <property type="entry name" value="SIS domain"/>
    <property type="match status" value="1"/>
</dbReference>
<dbReference type="PANTHER" id="PTHR30514">
    <property type="entry name" value="GLUCOKINASE"/>
    <property type="match status" value="1"/>
</dbReference>
<sequence>MALLEHAPSRGTRAAALDRIRASLESLSPSERRVAERVLAEPAQVIALAISEFAALCGVAQPTVSRFSRSVGFSSYVALRLGVAADFAADVTTPGAPPADGFAELAGGLRSDATASEAAKAVRSATRVEIWASPVFAAAGELLATKLAGLDVAASATVAPEYCAERAAALPAGAVVILLAATGDEDVWLAPIAAARAARARIAYVAFRSAGRLLKLADMFMPLPDTAAAALTGPLFAEVFAELVRDISYYAGPPGPASPWRPWPDTKEVLLPTSGLPIPALLLSQPTPPKKRSLVIFYSRIGARKEQLAPPREAADYVSPHFIAALLNAGHDVLLPDAPGHGERKHVWEDTDELFRAGMQDQGPDYLEQISTETPDLIDAALALGVVSSPAQIAVAGQSGGGMQTLLKLAADPRIGAGVAVMPICDITLLSQFADLESSRRLISGSPSPRMGNQLAPRPLLLIGGGQDTVAPASHIEAFHDGIAPAYRRAGASQNLEYLGLDDVEHRFDGRQVDAMLEWLDRHLRRPAPASKPRRRKPAKARATE</sequence>
<accession>A0A4Q7WPG9</accession>
<dbReference type="InterPro" id="IPR029058">
    <property type="entry name" value="AB_hydrolase_fold"/>
</dbReference>
<protein>
    <submittedName>
        <fullName evidence="2">RpiR family transcriptional regulator</fullName>
    </submittedName>
</protein>
<organism evidence="2 3">
    <name type="scientific">Kribbella rubisoli</name>
    <dbReference type="NCBI Taxonomy" id="3075929"/>
    <lineage>
        <taxon>Bacteria</taxon>
        <taxon>Bacillati</taxon>
        <taxon>Actinomycetota</taxon>
        <taxon>Actinomycetes</taxon>
        <taxon>Propionibacteriales</taxon>
        <taxon>Kribbellaceae</taxon>
        <taxon>Kribbella</taxon>
    </lineage>
</organism>
<reference evidence="2 3" key="1">
    <citation type="journal article" date="2015" name="Stand. Genomic Sci.">
        <title>Genomic Encyclopedia of Bacterial and Archaeal Type Strains, Phase III: the genomes of soil and plant-associated and newly described type strains.</title>
        <authorList>
            <person name="Whitman W.B."/>
            <person name="Woyke T."/>
            <person name="Klenk H.P."/>
            <person name="Zhou Y."/>
            <person name="Lilburn T.G."/>
            <person name="Beck B.J."/>
            <person name="De Vos P."/>
            <person name="Vandamme P."/>
            <person name="Eisen J.A."/>
            <person name="Garrity G."/>
            <person name="Hugenholtz P."/>
            <person name="Kyrpides N.C."/>
        </authorList>
    </citation>
    <scope>NUCLEOTIDE SEQUENCE [LARGE SCALE GENOMIC DNA]</scope>
    <source>
        <strain evidence="2 3">VKM Ac-2540</strain>
    </source>
</reference>
<dbReference type="OrthoDB" id="3237351at2"/>
<feature type="domain" description="HTH rpiR-type" evidence="1">
    <location>
        <begin position="14"/>
        <end position="90"/>
    </location>
</feature>
<dbReference type="Gene3D" id="1.10.10.10">
    <property type="entry name" value="Winged helix-like DNA-binding domain superfamily/Winged helix DNA-binding domain"/>
    <property type="match status" value="1"/>
</dbReference>
<dbReference type="Gene3D" id="3.40.50.1820">
    <property type="entry name" value="alpha/beta hydrolase"/>
    <property type="match status" value="1"/>
</dbReference>
<keyword evidence="3" id="KW-1185">Reference proteome</keyword>
<dbReference type="InterPro" id="IPR009057">
    <property type="entry name" value="Homeodomain-like_sf"/>
</dbReference>
<dbReference type="InterPro" id="IPR000281">
    <property type="entry name" value="HTH_RpiR"/>
</dbReference>
<comment type="caution">
    <text evidence="2">The sequence shown here is derived from an EMBL/GenBank/DDBJ whole genome shotgun (WGS) entry which is preliminary data.</text>
</comment>
<evidence type="ECO:0000313" key="3">
    <source>
        <dbReference type="Proteomes" id="UP000292027"/>
    </source>
</evidence>
<gene>
    <name evidence="2" type="ORF">EV645_6552</name>
</gene>
<dbReference type="PROSITE" id="PS51071">
    <property type="entry name" value="HTH_RPIR"/>
    <property type="match status" value="1"/>
</dbReference>